<evidence type="ECO:0000256" key="7">
    <source>
        <dbReference type="ARBA" id="ARBA00022723"/>
    </source>
</evidence>
<evidence type="ECO:0000256" key="4">
    <source>
        <dbReference type="ARBA" id="ARBA00022475"/>
    </source>
</evidence>
<dbReference type="GO" id="GO:0005886">
    <property type="term" value="C:plasma membrane"/>
    <property type="evidence" value="ECO:0007669"/>
    <property type="project" value="UniProtKB-SubCell"/>
</dbReference>
<name>A0A8J6NSR4_9BACT</name>
<evidence type="ECO:0000256" key="2">
    <source>
        <dbReference type="ARBA" id="ARBA00008622"/>
    </source>
</evidence>
<dbReference type="Pfam" id="PF01292">
    <property type="entry name" value="Ni_hydr_CYTB"/>
    <property type="match status" value="1"/>
</dbReference>
<protein>
    <submittedName>
        <fullName evidence="14">Cytochrome b/b6 domain-containing protein</fullName>
    </submittedName>
</protein>
<evidence type="ECO:0000256" key="10">
    <source>
        <dbReference type="ARBA" id="ARBA00023004"/>
    </source>
</evidence>
<dbReference type="GO" id="GO:0020037">
    <property type="term" value="F:heme binding"/>
    <property type="evidence" value="ECO:0007669"/>
    <property type="project" value="TreeGrafter"/>
</dbReference>
<keyword evidence="9 12" id="KW-1133">Transmembrane helix</keyword>
<feature type="transmembrane region" description="Helical" evidence="12">
    <location>
        <begin position="77"/>
        <end position="98"/>
    </location>
</feature>
<reference evidence="14 15" key="1">
    <citation type="submission" date="2020-08" db="EMBL/GenBank/DDBJ databases">
        <title>Bridging the membrane lipid divide: bacteria of the FCB group superphylum have the potential to synthesize archaeal ether lipids.</title>
        <authorList>
            <person name="Villanueva L."/>
            <person name="Von Meijenfeldt F.A.B."/>
            <person name="Westbye A.B."/>
            <person name="Yadav S."/>
            <person name="Hopmans E.C."/>
            <person name="Dutilh B.E."/>
            <person name="Sinninghe Damste J.S."/>
        </authorList>
    </citation>
    <scope>NUCLEOTIDE SEQUENCE [LARGE SCALE GENOMIC DNA]</scope>
    <source>
        <strain evidence="14">NIOZ-UU17</strain>
    </source>
</reference>
<evidence type="ECO:0000313" key="14">
    <source>
        <dbReference type="EMBL" id="MBC8431353.1"/>
    </source>
</evidence>
<evidence type="ECO:0000313" key="15">
    <source>
        <dbReference type="Proteomes" id="UP000605201"/>
    </source>
</evidence>
<evidence type="ECO:0000256" key="9">
    <source>
        <dbReference type="ARBA" id="ARBA00022989"/>
    </source>
</evidence>
<feature type="transmembrane region" description="Helical" evidence="12">
    <location>
        <begin position="178"/>
        <end position="200"/>
    </location>
</feature>
<dbReference type="SUPFAM" id="SSF81342">
    <property type="entry name" value="Transmembrane di-heme cytochromes"/>
    <property type="match status" value="1"/>
</dbReference>
<keyword evidence="8" id="KW-0249">Electron transport</keyword>
<dbReference type="AlphaFoldDB" id="A0A8J6NSR4"/>
<dbReference type="GO" id="GO:0009055">
    <property type="term" value="F:electron transfer activity"/>
    <property type="evidence" value="ECO:0007669"/>
    <property type="project" value="InterPro"/>
</dbReference>
<dbReference type="InterPro" id="IPR011577">
    <property type="entry name" value="Cyt_b561_bac/Ni-Hgenase"/>
</dbReference>
<evidence type="ECO:0000259" key="13">
    <source>
        <dbReference type="Pfam" id="PF01292"/>
    </source>
</evidence>
<keyword evidence="5" id="KW-0349">Heme</keyword>
<dbReference type="InterPro" id="IPR016174">
    <property type="entry name" value="Di-haem_cyt_TM"/>
</dbReference>
<dbReference type="Gene3D" id="1.20.950.20">
    <property type="entry name" value="Transmembrane di-heme cytochromes, Chain C"/>
    <property type="match status" value="1"/>
</dbReference>
<keyword evidence="11 12" id="KW-0472">Membrane</keyword>
<feature type="transmembrane region" description="Helical" evidence="12">
    <location>
        <begin position="38"/>
        <end position="57"/>
    </location>
</feature>
<organism evidence="14 15">
    <name type="scientific">Candidatus Desulfatibia vada</name>
    <dbReference type="NCBI Taxonomy" id="2841696"/>
    <lineage>
        <taxon>Bacteria</taxon>
        <taxon>Pseudomonadati</taxon>
        <taxon>Thermodesulfobacteriota</taxon>
        <taxon>Desulfobacteria</taxon>
        <taxon>Desulfobacterales</taxon>
        <taxon>Desulfobacterales incertae sedis</taxon>
        <taxon>Candidatus Desulfatibia</taxon>
    </lineage>
</organism>
<dbReference type="InterPro" id="IPR000516">
    <property type="entry name" value="Ni-dep_Hydgase_cyt-B"/>
</dbReference>
<evidence type="ECO:0000256" key="3">
    <source>
        <dbReference type="ARBA" id="ARBA00022448"/>
    </source>
</evidence>
<evidence type="ECO:0000256" key="11">
    <source>
        <dbReference type="ARBA" id="ARBA00023136"/>
    </source>
</evidence>
<dbReference type="GO" id="GO:0005506">
    <property type="term" value="F:iron ion binding"/>
    <property type="evidence" value="ECO:0007669"/>
    <property type="project" value="InterPro"/>
</dbReference>
<evidence type="ECO:0000256" key="12">
    <source>
        <dbReference type="SAM" id="Phobius"/>
    </source>
</evidence>
<feature type="transmembrane region" description="Helical" evidence="12">
    <location>
        <begin position="148"/>
        <end position="166"/>
    </location>
</feature>
<accession>A0A8J6NSR4</accession>
<sequence length="249" mass="29279">MGNKETTVEEVAAGFGIEWAEDKLYFVRLNFSERVQHMIFVISFVVLVITGFMIKIPEDIVVKLGETGQIVFYYRSIMHRIAGVIMILVSIYHLYYLIFKPAGRLWLKDMMPKVKDLTDMIGNIRYYLGLAENHPEFDRFCYKHKLEYGALFAGTTLMAVTGVLMWTEHLWYKFILDIATLVHGMEAILACLAIMVWHLYEVHLRPHKFPIDNMWITGVIDEDEMKEEFPLHYKKIMNDPELKKIYIKK</sequence>
<proteinExistence type="inferred from homology"/>
<dbReference type="PANTHER" id="PTHR30485:SF0">
    <property type="entry name" value="NI_FE-HYDROGENASE 1 B-TYPE CYTOCHROME SUBUNIT-RELATED"/>
    <property type="match status" value="1"/>
</dbReference>
<dbReference type="PANTHER" id="PTHR30485">
    <property type="entry name" value="NI/FE-HYDROGENASE 1 B-TYPE CYTOCHROME SUBUNIT"/>
    <property type="match status" value="1"/>
</dbReference>
<dbReference type="GO" id="GO:0022904">
    <property type="term" value="P:respiratory electron transport chain"/>
    <property type="evidence" value="ECO:0007669"/>
    <property type="project" value="InterPro"/>
</dbReference>
<dbReference type="PRINTS" id="PR00161">
    <property type="entry name" value="NIHGNASECYTB"/>
</dbReference>
<keyword evidence="7" id="KW-0479">Metal-binding</keyword>
<evidence type="ECO:0000256" key="5">
    <source>
        <dbReference type="ARBA" id="ARBA00022617"/>
    </source>
</evidence>
<evidence type="ECO:0000256" key="8">
    <source>
        <dbReference type="ARBA" id="ARBA00022982"/>
    </source>
</evidence>
<evidence type="ECO:0000256" key="6">
    <source>
        <dbReference type="ARBA" id="ARBA00022692"/>
    </source>
</evidence>
<evidence type="ECO:0000256" key="1">
    <source>
        <dbReference type="ARBA" id="ARBA00004651"/>
    </source>
</evidence>
<gene>
    <name evidence="14" type="ORF">H8D96_05490</name>
</gene>
<comment type="similarity">
    <text evidence="2">Belongs to the HupC/HyaC/HydC family.</text>
</comment>
<keyword evidence="6 12" id="KW-0812">Transmembrane</keyword>
<dbReference type="InterPro" id="IPR051542">
    <property type="entry name" value="Hydrogenase_cytochrome"/>
</dbReference>
<comment type="subcellular location">
    <subcellularLocation>
        <location evidence="1">Cell membrane</location>
        <topology evidence="1">Multi-pass membrane protein</topology>
    </subcellularLocation>
</comment>
<comment type="caution">
    <text evidence="14">The sequence shown here is derived from an EMBL/GenBank/DDBJ whole genome shotgun (WGS) entry which is preliminary data.</text>
</comment>
<keyword evidence="4" id="KW-1003">Cell membrane</keyword>
<dbReference type="Proteomes" id="UP000605201">
    <property type="component" value="Unassembled WGS sequence"/>
</dbReference>
<feature type="domain" description="Cytochrome b561 bacterial/Ni-hydrogenase" evidence="13">
    <location>
        <begin position="31"/>
        <end position="202"/>
    </location>
</feature>
<keyword evidence="10" id="KW-0408">Iron</keyword>
<dbReference type="EMBL" id="JACNIG010000138">
    <property type="protein sequence ID" value="MBC8431353.1"/>
    <property type="molecule type" value="Genomic_DNA"/>
</dbReference>
<keyword evidence="3" id="KW-0813">Transport</keyword>